<dbReference type="SMART" id="SM00160">
    <property type="entry name" value="RanBD"/>
    <property type="match status" value="1"/>
</dbReference>
<dbReference type="SUPFAM" id="SSF50729">
    <property type="entry name" value="PH domain-like"/>
    <property type="match status" value="1"/>
</dbReference>
<gene>
    <name evidence="3" type="ORF">g.45961</name>
</gene>
<dbReference type="InterPro" id="IPR022011">
    <property type="entry name" value="IR1-M"/>
</dbReference>
<accession>A0A1B6LQX8</accession>
<feature type="domain" description="RanBD1" evidence="2">
    <location>
        <begin position="24"/>
        <end position="156"/>
    </location>
</feature>
<dbReference type="EMBL" id="GEBQ01013877">
    <property type="protein sequence ID" value="JAT26100.1"/>
    <property type="molecule type" value="Transcribed_RNA"/>
</dbReference>
<dbReference type="AlphaFoldDB" id="A0A1B6LQX8"/>
<sequence length="475" mass="50785">RSPATGESDSEPDEEVEDEADHLVFQPVVPLPDKVPLTTGEEDEVILYSHRAKLYRFAQGEWKERGVGDIKILRHNITHKIRFLMRREPILKICLNHYLTAELTFSPKDDKSWLWSAQDYAEGQLTNEQFCLRLKTPDVASEFKAAVDSAQGELEAAETANQSSTSTGSGVATANHEVEVVYEAKVSDELREAALKLQLPPNFYSYLTAAPCSGCAGCYSDSEEEEDLQRTTKSPVSKLLPTTVNSSPVSTASATRPFTFTVKTSSPPSFGVSTTKQSAMTMTTTSTTTTSFSSPTNAQTAFSFTLPTTPSVFGSASQSAPQTSLFGGFSLDLNQSSSKFEPASVINSSSPLLFGTPTTTQTATSLSFGRAPNSSPTLFGGIGTNQTAKGNASPLSNSFSFDINSTSIFGKTSTQTPANVFGSPTSTGDQTSKPISFFTTFQSPQTSLFGGNSPQSPASMFGEPSTKTQPSSVFG</sequence>
<evidence type="ECO:0000256" key="1">
    <source>
        <dbReference type="SAM" id="MobiDB-lite"/>
    </source>
</evidence>
<dbReference type="Pfam" id="PF00638">
    <property type="entry name" value="Ran_BP1"/>
    <property type="match status" value="1"/>
</dbReference>
<dbReference type="GO" id="GO:0005096">
    <property type="term" value="F:GTPase activator activity"/>
    <property type="evidence" value="ECO:0007669"/>
    <property type="project" value="TreeGrafter"/>
</dbReference>
<reference evidence="3" key="1">
    <citation type="submission" date="2015-11" db="EMBL/GenBank/DDBJ databases">
        <title>De novo transcriptome assembly of four potential Pierce s Disease insect vectors from Arizona vineyards.</title>
        <authorList>
            <person name="Tassone E.E."/>
        </authorList>
    </citation>
    <scope>NUCLEOTIDE SEQUENCE</scope>
</reference>
<feature type="compositionally biased region" description="Polar residues" evidence="1">
    <location>
        <begin position="443"/>
        <end position="458"/>
    </location>
</feature>
<feature type="compositionally biased region" description="Acidic residues" evidence="1">
    <location>
        <begin position="8"/>
        <end position="20"/>
    </location>
</feature>
<proteinExistence type="predicted"/>
<feature type="non-terminal residue" evidence="3">
    <location>
        <position position="1"/>
    </location>
</feature>
<feature type="non-terminal residue" evidence="3">
    <location>
        <position position="475"/>
    </location>
</feature>
<evidence type="ECO:0000313" key="3">
    <source>
        <dbReference type="EMBL" id="JAT26100.1"/>
    </source>
</evidence>
<name>A0A1B6LQX8_9HEMI</name>
<dbReference type="InterPro" id="IPR000156">
    <property type="entry name" value="Ran_bind_dom"/>
</dbReference>
<protein>
    <recommendedName>
        <fullName evidence="2">RanBD1 domain-containing protein</fullName>
    </recommendedName>
</protein>
<feature type="region of interest" description="Disordered" evidence="1">
    <location>
        <begin position="443"/>
        <end position="475"/>
    </location>
</feature>
<dbReference type="GO" id="GO:0005643">
    <property type="term" value="C:nuclear pore"/>
    <property type="evidence" value="ECO:0007669"/>
    <property type="project" value="TreeGrafter"/>
</dbReference>
<organism evidence="3">
    <name type="scientific">Graphocephala atropunctata</name>
    <dbReference type="NCBI Taxonomy" id="36148"/>
    <lineage>
        <taxon>Eukaryota</taxon>
        <taxon>Metazoa</taxon>
        <taxon>Ecdysozoa</taxon>
        <taxon>Arthropoda</taxon>
        <taxon>Hexapoda</taxon>
        <taxon>Insecta</taxon>
        <taxon>Pterygota</taxon>
        <taxon>Neoptera</taxon>
        <taxon>Paraneoptera</taxon>
        <taxon>Hemiptera</taxon>
        <taxon>Auchenorrhyncha</taxon>
        <taxon>Membracoidea</taxon>
        <taxon>Cicadellidae</taxon>
        <taxon>Cicadellinae</taxon>
        <taxon>Cicadellini</taxon>
        <taxon>Graphocephala</taxon>
    </lineage>
</organism>
<evidence type="ECO:0000259" key="2">
    <source>
        <dbReference type="PROSITE" id="PS50196"/>
    </source>
</evidence>
<dbReference type="GO" id="GO:0005737">
    <property type="term" value="C:cytoplasm"/>
    <property type="evidence" value="ECO:0007669"/>
    <property type="project" value="TreeGrafter"/>
</dbReference>
<dbReference type="PANTHER" id="PTHR23138">
    <property type="entry name" value="RAN BINDING PROTEIN"/>
    <property type="match status" value="1"/>
</dbReference>
<feature type="compositionally biased region" description="Polar residues" evidence="1">
    <location>
        <begin position="465"/>
        <end position="475"/>
    </location>
</feature>
<dbReference type="PANTHER" id="PTHR23138:SF87">
    <property type="entry name" value="E3 SUMO-PROTEIN LIGASE RANBP2"/>
    <property type="match status" value="1"/>
</dbReference>
<dbReference type="InterPro" id="IPR011993">
    <property type="entry name" value="PH-like_dom_sf"/>
</dbReference>
<feature type="region of interest" description="Disordered" evidence="1">
    <location>
        <begin position="1"/>
        <end position="21"/>
    </location>
</feature>
<dbReference type="Pfam" id="PF12185">
    <property type="entry name" value="IR1-M"/>
    <property type="match status" value="1"/>
</dbReference>
<dbReference type="PROSITE" id="PS50196">
    <property type="entry name" value="RANBD1"/>
    <property type="match status" value="1"/>
</dbReference>
<dbReference type="FunFam" id="2.30.29.30:FF:000018">
    <property type="entry name" value="E3 SUMO-protein ligase RanBP2"/>
    <property type="match status" value="1"/>
</dbReference>
<dbReference type="InterPro" id="IPR045255">
    <property type="entry name" value="RanBP1-like"/>
</dbReference>
<dbReference type="Gene3D" id="2.30.29.30">
    <property type="entry name" value="Pleckstrin-homology domain (PH domain)/Phosphotyrosine-binding domain (PTB)"/>
    <property type="match status" value="1"/>
</dbReference>